<name>W7TWX3_9STRA</name>
<dbReference type="Proteomes" id="UP000019335">
    <property type="component" value="Chromosome 5"/>
</dbReference>
<gene>
    <name evidence="2" type="ORF">Naga_100008g99</name>
</gene>
<accession>W7TWX3</accession>
<reference evidence="2 3" key="1">
    <citation type="journal article" date="2014" name="Mol. Plant">
        <title>Chromosome Scale Genome Assembly and Transcriptome Profiling of Nannochloropsis gaditana in Nitrogen Depletion.</title>
        <authorList>
            <person name="Corteggiani Carpinelli E."/>
            <person name="Telatin A."/>
            <person name="Vitulo N."/>
            <person name="Forcato C."/>
            <person name="D'Angelo M."/>
            <person name="Schiavon R."/>
            <person name="Vezzi A."/>
            <person name="Giacometti G.M."/>
            <person name="Morosinotto T."/>
            <person name="Valle G."/>
        </authorList>
    </citation>
    <scope>NUCLEOTIDE SEQUENCE [LARGE SCALE GENOMIC DNA]</scope>
    <source>
        <strain evidence="2 3">B-31</strain>
    </source>
</reference>
<evidence type="ECO:0000313" key="2">
    <source>
        <dbReference type="EMBL" id="EWM27978.1"/>
    </source>
</evidence>
<feature type="compositionally biased region" description="Polar residues" evidence="1">
    <location>
        <begin position="29"/>
        <end position="40"/>
    </location>
</feature>
<keyword evidence="3" id="KW-1185">Reference proteome</keyword>
<dbReference type="AlphaFoldDB" id="W7TWX3"/>
<organism evidence="2 3">
    <name type="scientific">Nannochloropsis gaditana</name>
    <dbReference type="NCBI Taxonomy" id="72520"/>
    <lineage>
        <taxon>Eukaryota</taxon>
        <taxon>Sar</taxon>
        <taxon>Stramenopiles</taxon>
        <taxon>Ochrophyta</taxon>
        <taxon>Eustigmatophyceae</taxon>
        <taxon>Eustigmatales</taxon>
        <taxon>Monodopsidaceae</taxon>
        <taxon>Nannochloropsis</taxon>
    </lineage>
</organism>
<proteinExistence type="predicted"/>
<evidence type="ECO:0000256" key="1">
    <source>
        <dbReference type="SAM" id="MobiDB-lite"/>
    </source>
</evidence>
<protein>
    <submittedName>
        <fullName evidence="2">Uncharacterized protein</fullName>
    </submittedName>
</protein>
<evidence type="ECO:0000313" key="3">
    <source>
        <dbReference type="Proteomes" id="UP000019335"/>
    </source>
</evidence>
<feature type="region of interest" description="Disordered" evidence="1">
    <location>
        <begin position="21"/>
        <end position="40"/>
    </location>
</feature>
<dbReference type="EMBL" id="AZIL01000356">
    <property type="protein sequence ID" value="EWM27978.1"/>
    <property type="molecule type" value="Genomic_DNA"/>
</dbReference>
<dbReference type="OrthoDB" id="3244603at2759"/>
<sequence>MLMHKIDLLLWEGSCVSLVRPPDRPGASHGSTSSSVNSFTVRDGRSSGLLGKGLCPFKGYNVEQRGME</sequence>
<comment type="caution">
    <text evidence="2">The sequence shown here is derived from an EMBL/GenBank/DDBJ whole genome shotgun (WGS) entry which is preliminary data.</text>
</comment>